<dbReference type="PROSITE" id="PS50883">
    <property type="entry name" value="EAL"/>
    <property type="match status" value="1"/>
</dbReference>
<dbReference type="SMART" id="SM00052">
    <property type="entry name" value="EAL"/>
    <property type="match status" value="1"/>
</dbReference>
<comment type="caution">
    <text evidence="2">The sequence shown here is derived from an EMBL/GenBank/DDBJ whole genome shotgun (WGS) entry which is preliminary data.</text>
</comment>
<proteinExistence type="predicted"/>
<dbReference type="PANTHER" id="PTHR44757:SF2">
    <property type="entry name" value="BIOFILM ARCHITECTURE MAINTENANCE PROTEIN MBAA"/>
    <property type="match status" value="1"/>
</dbReference>
<dbReference type="Proteomes" id="UP000626026">
    <property type="component" value="Unassembled WGS sequence"/>
</dbReference>
<gene>
    <name evidence="2" type="ORF">IBL26_24650</name>
</gene>
<dbReference type="SUPFAM" id="SSF141868">
    <property type="entry name" value="EAL domain-like"/>
    <property type="match status" value="1"/>
</dbReference>
<dbReference type="PANTHER" id="PTHR44757">
    <property type="entry name" value="DIGUANYLATE CYCLASE DGCP"/>
    <property type="match status" value="1"/>
</dbReference>
<protein>
    <submittedName>
        <fullName evidence="2">EAL domain-containing protein</fullName>
    </submittedName>
</protein>
<dbReference type="InterPro" id="IPR052155">
    <property type="entry name" value="Biofilm_reg_signaling"/>
</dbReference>
<dbReference type="CDD" id="cd01948">
    <property type="entry name" value="EAL"/>
    <property type="match status" value="1"/>
</dbReference>
<keyword evidence="3" id="KW-1185">Reference proteome</keyword>
<dbReference type="InterPro" id="IPR001633">
    <property type="entry name" value="EAL_dom"/>
</dbReference>
<reference evidence="2 3" key="1">
    <citation type="journal article" date="2013" name="Int. J. Syst. Evol. Microbiol.">
        <title>Roseomonas aerophila sp. nov., isolated from air.</title>
        <authorList>
            <person name="Kim S.J."/>
            <person name="Weon H.Y."/>
            <person name="Ahn J.H."/>
            <person name="Hong S.B."/>
            <person name="Seok S.J."/>
            <person name="Whang K.S."/>
            <person name="Kwon S.W."/>
        </authorList>
    </citation>
    <scope>NUCLEOTIDE SEQUENCE [LARGE SCALE GENOMIC DNA]</scope>
    <source>
        <strain evidence="2 3">NBRC 108923</strain>
    </source>
</reference>
<dbReference type="RefSeq" id="WP_187787155.1">
    <property type="nucleotide sequence ID" value="NZ_JACTVA010000094.1"/>
</dbReference>
<evidence type="ECO:0000313" key="3">
    <source>
        <dbReference type="Proteomes" id="UP000626026"/>
    </source>
</evidence>
<name>A0ABR7RVJ4_9PROT</name>
<feature type="domain" description="EAL" evidence="1">
    <location>
        <begin position="28"/>
        <end position="167"/>
    </location>
</feature>
<dbReference type="InterPro" id="IPR035919">
    <property type="entry name" value="EAL_sf"/>
</dbReference>
<evidence type="ECO:0000313" key="2">
    <source>
        <dbReference type="EMBL" id="MBC9210040.1"/>
    </source>
</evidence>
<evidence type="ECO:0000259" key="1">
    <source>
        <dbReference type="PROSITE" id="PS50883"/>
    </source>
</evidence>
<accession>A0ABR7RVJ4</accession>
<dbReference type="EMBL" id="JACTVA010000094">
    <property type="protein sequence ID" value="MBC9210040.1"/>
    <property type="molecule type" value="Genomic_DNA"/>
</dbReference>
<organism evidence="2 3">
    <name type="scientific">Teichococcus aerophilus</name>
    <dbReference type="NCBI Taxonomy" id="1224513"/>
    <lineage>
        <taxon>Bacteria</taxon>
        <taxon>Pseudomonadati</taxon>
        <taxon>Pseudomonadota</taxon>
        <taxon>Alphaproteobacteria</taxon>
        <taxon>Acetobacterales</taxon>
        <taxon>Roseomonadaceae</taxon>
        <taxon>Roseomonas</taxon>
    </lineage>
</organism>
<dbReference type="Gene3D" id="3.20.20.450">
    <property type="entry name" value="EAL domain"/>
    <property type="match status" value="1"/>
</dbReference>
<dbReference type="Pfam" id="PF00563">
    <property type="entry name" value="EAL"/>
    <property type="match status" value="1"/>
</dbReference>
<sequence>MALYHAKREGRGQSCLYNPDLEAVARERRNLEQDLRDAITCGEFRLHYQPIMDVRSNRPTGFEALLRWDRPNVGPISPAEFASFAEDVGLMSETDDWVVREACLAAKTWPLDVMVSFNLPSTQFSCPGLIERIAKILAETRLPASCLELEITEAAAIHNLGVATGLP</sequence>